<evidence type="ECO:0000313" key="1">
    <source>
        <dbReference type="EMBL" id="TQM65837.1"/>
    </source>
</evidence>
<sequence>MSTITVERSTTVHDEYADPRPGRWAHHLDLVAAKYAPSNPTEPIALGRAQVIEKGEIFQRRDDIPDITEADRVTVNGVTYDINGRPRAWTKNGTFVGIVIAVIRTEG</sequence>
<comment type="caution">
    <text evidence="1">The sequence shown here is derived from an EMBL/GenBank/DDBJ whole genome shotgun (WGS) entry which is preliminary data.</text>
</comment>
<reference evidence="1 2" key="1">
    <citation type="submission" date="2019-06" db="EMBL/GenBank/DDBJ databases">
        <title>Sequencing the genomes of 1000 actinobacteria strains.</title>
        <authorList>
            <person name="Klenk H.-P."/>
        </authorList>
    </citation>
    <scope>NUCLEOTIDE SEQUENCE [LARGE SCALE GENOMIC DNA]</scope>
    <source>
        <strain evidence="1 2">DSM 18031</strain>
    </source>
</reference>
<gene>
    <name evidence="1" type="ORF">FB466_0651</name>
</gene>
<evidence type="ECO:0000313" key="2">
    <source>
        <dbReference type="Proteomes" id="UP000318331"/>
    </source>
</evidence>
<dbReference type="Gene3D" id="2.40.10.270">
    <property type="entry name" value="Bacteriophage SPP1 head-tail adaptor protein"/>
    <property type="match status" value="1"/>
</dbReference>
<dbReference type="AlphaFoldDB" id="A0A543I5H5"/>
<name>A0A543I5H5_9MICO</name>
<organism evidence="1 2">
    <name type="scientific">Klugiella xanthotipulae</name>
    <dbReference type="NCBI Taxonomy" id="244735"/>
    <lineage>
        <taxon>Bacteria</taxon>
        <taxon>Bacillati</taxon>
        <taxon>Actinomycetota</taxon>
        <taxon>Actinomycetes</taxon>
        <taxon>Micrococcales</taxon>
        <taxon>Microbacteriaceae</taxon>
        <taxon>Klugiella</taxon>
    </lineage>
</organism>
<dbReference type="InterPro" id="IPR038666">
    <property type="entry name" value="SSP1_head-tail_sf"/>
</dbReference>
<protein>
    <submittedName>
        <fullName evidence="1">Head-tail joining protein</fullName>
    </submittedName>
</protein>
<dbReference type="RefSeq" id="WP_141915776.1">
    <property type="nucleotide sequence ID" value="NZ_BAAAYS010000001.1"/>
</dbReference>
<dbReference type="OrthoDB" id="5194065at2"/>
<accession>A0A543I5H5</accession>
<keyword evidence="2" id="KW-1185">Reference proteome</keyword>
<proteinExistence type="predicted"/>
<dbReference type="Proteomes" id="UP000318331">
    <property type="component" value="Unassembled WGS sequence"/>
</dbReference>
<dbReference type="EMBL" id="VFPN01000001">
    <property type="protein sequence ID" value="TQM65837.1"/>
    <property type="molecule type" value="Genomic_DNA"/>
</dbReference>